<dbReference type="GeneID" id="91572094"/>
<accession>A0ABS4YD14</accession>
<dbReference type="InterPro" id="IPR011990">
    <property type="entry name" value="TPR-like_helical_dom_sf"/>
</dbReference>
<dbReference type="EMBL" id="JAGIOH010000001">
    <property type="protein sequence ID" value="MBP2405763.1"/>
    <property type="molecule type" value="Genomic_DNA"/>
</dbReference>
<evidence type="ECO:0000313" key="1">
    <source>
        <dbReference type="EMBL" id="MBP2405763.1"/>
    </source>
</evidence>
<protein>
    <submittedName>
        <fullName evidence="1">Uncharacterized protein</fullName>
    </submittedName>
</protein>
<reference evidence="1 2" key="1">
    <citation type="submission" date="2021-03" db="EMBL/GenBank/DDBJ databases">
        <title>Sequencing the genomes of 1000 actinobacteria strains.</title>
        <authorList>
            <person name="Klenk H.-P."/>
        </authorList>
    </citation>
    <scope>NUCLEOTIDE SEQUENCE [LARGE SCALE GENOMIC DNA]</scope>
    <source>
        <strain evidence="1 2">DSM 41480</strain>
    </source>
</reference>
<dbReference type="Gene3D" id="1.25.40.10">
    <property type="entry name" value="Tetratricopeptide repeat domain"/>
    <property type="match status" value="1"/>
</dbReference>
<organism evidence="1 2">
    <name type="scientific">Streptomyces syringium</name>
    <dbReference type="NCBI Taxonomy" id="76729"/>
    <lineage>
        <taxon>Bacteria</taxon>
        <taxon>Bacillati</taxon>
        <taxon>Actinomycetota</taxon>
        <taxon>Actinomycetes</taxon>
        <taxon>Kitasatosporales</taxon>
        <taxon>Streptomycetaceae</taxon>
        <taxon>Streptomyces</taxon>
    </lineage>
</organism>
<gene>
    <name evidence="1" type="ORF">JO379_005232</name>
</gene>
<dbReference type="Proteomes" id="UP001519291">
    <property type="component" value="Unassembled WGS sequence"/>
</dbReference>
<keyword evidence="2" id="KW-1185">Reference proteome</keyword>
<sequence>MSAHPDDRVSVDITQEDGATVVATTAVLATLWTTEANYARLVPLAQDAGPLLSHFRPQPDFVEVTRTAAATCATSLFLGFGPGTARTLVALRRLPPASPNTLIGAVSTVLCALPELLRPDHSVLNTLCDRDEPLLAGAANCAASLVWENAYHPDRALSAAQRMLDAFKELRIPWIQVMAPARMARLCLHAEQGHEALHHLQSALRVLEELGVQGAPVGIRWGMALANLHTGDLDEAEHWAAQATLPQPHETPDIFSPSLEIRAEIALARGDTEYGLRLWRQAAEAARSTAASPVFDLELNLEPWALEIQAAAVTAHARYGHPDLVEDLTTTLQNRLPTLLAPRATAPPRRQDRDLANLPLCGALLLALGMTDLHHGPRTGNAHRTRSGTRLVALAERFRHLRVFQPTMSTTLSRQAAEQADRAAYAEALSAYATLDDVALRAAAQTALRERNRR</sequence>
<evidence type="ECO:0000313" key="2">
    <source>
        <dbReference type="Proteomes" id="UP001519291"/>
    </source>
</evidence>
<name>A0ABS4YD14_9ACTN</name>
<proteinExistence type="predicted"/>
<comment type="caution">
    <text evidence="1">The sequence shown here is derived from an EMBL/GenBank/DDBJ whole genome shotgun (WGS) entry which is preliminary data.</text>
</comment>
<dbReference type="SUPFAM" id="SSF48452">
    <property type="entry name" value="TPR-like"/>
    <property type="match status" value="1"/>
</dbReference>
<dbReference type="RefSeq" id="WP_209517243.1">
    <property type="nucleotide sequence ID" value="NZ_JAGIOH010000001.1"/>
</dbReference>